<reference evidence="2" key="1">
    <citation type="submission" date="2021-01" db="EMBL/GenBank/DDBJ databases">
        <title>Genome public.</title>
        <authorList>
            <person name="Liu C."/>
            <person name="Sun Q."/>
        </authorList>
    </citation>
    <scope>NUCLEOTIDE SEQUENCE</scope>
    <source>
        <strain evidence="2">YIM B02565</strain>
    </source>
</reference>
<accession>A0A937K3K8</accession>
<dbReference type="RefSeq" id="WP_202767123.1">
    <property type="nucleotide sequence ID" value="NZ_JAESWA010000022.1"/>
</dbReference>
<organism evidence="2 3">
    <name type="scientific">Clostridium paridis</name>
    <dbReference type="NCBI Taxonomy" id="2803863"/>
    <lineage>
        <taxon>Bacteria</taxon>
        <taxon>Bacillati</taxon>
        <taxon>Bacillota</taxon>
        <taxon>Clostridia</taxon>
        <taxon>Eubacteriales</taxon>
        <taxon>Clostridiaceae</taxon>
        <taxon>Clostridium</taxon>
    </lineage>
</organism>
<protein>
    <submittedName>
        <fullName evidence="2">Uncharacterized protein</fullName>
    </submittedName>
</protein>
<dbReference type="EMBL" id="JAESWA010000022">
    <property type="protein sequence ID" value="MBL4931737.1"/>
    <property type="molecule type" value="Genomic_DNA"/>
</dbReference>
<dbReference type="Proteomes" id="UP000623681">
    <property type="component" value="Unassembled WGS sequence"/>
</dbReference>
<keyword evidence="1" id="KW-0472">Membrane</keyword>
<feature type="transmembrane region" description="Helical" evidence="1">
    <location>
        <begin position="7"/>
        <end position="28"/>
    </location>
</feature>
<feature type="transmembrane region" description="Helical" evidence="1">
    <location>
        <begin position="34"/>
        <end position="53"/>
    </location>
</feature>
<name>A0A937K3K8_9CLOT</name>
<dbReference type="NCBIfam" id="NF041646">
    <property type="entry name" value="VC0807_fam"/>
    <property type="match status" value="1"/>
</dbReference>
<comment type="caution">
    <text evidence="2">The sequence shown here is derived from an EMBL/GenBank/DDBJ whole genome shotgun (WGS) entry which is preliminary data.</text>
</comment>
<sequence length="195" mass="21319">MEAKKRLIMSLGINMLVPFVLYMLLSKVFTTETIPLAIASAFPTIRTTILFLWKGKIDWIGIVVAFGIIVAVISSIIFGGATLPLKLVHPIIFSIIGIAFIISVLIGKPLIVYIIKFLNKGNAELIKSKHDYKKFNLITGVYGGIFLVGSIIHIALAIILPTSTYLVISHFISWGTIAALIICGKLIKTIVRGNI</sequence>
<feature type="transmembrane region" description="Helical" evidence="1">
    <location>
        <begin position="135"/>
        <end position="159"/>
    </location>
</feature>
<keyword evidence="3" id="KW-1185">Reference proteome</keyword>
<gene>
    <name evidence="2" type="ORF">JK634_07975</name>
</gene>
<keyword evidence="1" id="KW-1133">Transmembrane helix</keyword>
<feature type="transmembrane region" description="Helical" evidence="1">
    <location>
        <begin position="60"/>
        <end position="85"/>
    </location>
</feature>
<proteinExistence type="predicted"/>
<keyword evidence="1" id="KW-0812">Transmembrane</keyword>
<evidence type="ECO:0000313" key="2">
    <source>
        <dbReference type="EMBL" id="MBL4931737.1"/>
    </source>
</evidence>
<dbReference type="AlphaFoldDB" id="A0A937K3K8"/>
<evidence type="ECO:0000313" key="3">
    <source>
        <dbReference type="Proteomes" id="UP000623681"/>
    </source>
</evidence>
<evidence type="ECO:0000256" key="1">
    <source>
        <dbReference type="SAM" id="Phobius"/>
    </source>
</evidence>
<feature type="transmembrane region" description="Helical" evidence="1">
    <location>
        <begin position="91"/>
        <end position="115"/>
    </location>
</feature>
<feature type="transmembrane region" description="Helical" evidence="1">
    <location>
        <begin position="165"/>
        <end position="187"/>
    </location>
</feature>